<dbReference type="RefSeq" id="XP_011314666.1">
    <property type="nucleotide sequence ID" value="XM_011316364.1"/>
</dbReference>
<reference evidence="3" key="1">
    <citation type="submission" date="2025-08" db="UniProtKB">
        <authorList>
            <consortium name="RefSeq"/>
        </authorList>
    </citation>
    <scope>IDENTIFICATION</scope>
    <source>
        <strain evidence="3">USDA-PBARC FA_bdor</strain>
        <tissue evidence="3">Whole organism</tissue>
    </source>
</reference>
<keyword evidence="2" id="KW-1185">Reference proteome</keyword>
<dbReference type="InterPro" id="IPR047155">
    <property type="entry name" value="COMMD4/6/7/8"/>
</dbReference>
<gene>
    <name evidence="3" type="primary">LOC105273758</name>
</gene>
<dbReference type="PANTHER" id="PTHR16231:SF0">
    <property type="entry name" value="COMM DOMAIN-CONTAINING PROTEIN 8"/>
    <property type="match status" value="1"/>
</dbReference>
<dbReference type="Proteomes" id="UP000694866">
    <property type="component" value="Unplaced"/>
</dbReference>
<dbReference type="PANTHER" id="PTHR16231">
    <property type="entry name" value="COMM DOMAIN-CONTAINING PROTEIN 4-8 FAMILY MEMBER"/>
    <property type="match status" value="1"/>
</dbReference>
<name>A0A9R1UA74_9HYME</name>
<evidence type="ECO:0000313" key="2">
    <source>
        <dbReference type="Proteomes" id="UP000694866"/>
    </source>
</evidence>
<dbReference type="Pfam" id="PF22838">
    <property type="entry name" value="COMMD8_HN"/>
    <property type="match status" value="1"/>
</dbReference>
<feature type="domain" description="COMM" evidence="1">
    <location>
        <begin position="116"/>
        <end position="177"/>
    </location>
</feature>
<dbReference type="OrthoDB" id="64318at2759"/>
<dbReference type="PROSITE" id="PS51269">
    <property type="entry name" value="COMM"/>
    <property type="match status" value="1"/>
</dbReference>
<dbReference type="AlphaFoldDB" id="A0A9R1UA74"/>
<dbReference type="GeneID" id="105273758"/>
<dbReference type="InterPro" id="IPR017920">
    <property type="entry name" value="COMM"/>
</dbReference>
<dbReference type="Pfam" id="PF07258">
    <property type="entry name" value="COMM_domain"/>
    <property type="match status" value="1"/>
</dbReference>
<evidence type="ECO:0000259" key="1">
    <source>
        <dbReference type="PROSITE" id="PS51269"/>
    </source>
</evidence>
<sequence length="177" mass="20488">MDGQHLNLCLAKEDNKTLLTQFIHSCISEICCSSGPTYSQFFNIGWTEDEYNYIHKILLVLFNNPAVLHLDDTKMPAEFFHVPENVQVIILDCLKIRRDQLLKALAFNHSQKQTATMIDFDWRLKLVMGSSKMSSLKEPLLQLDLRVKEKDQEEILDIEMNREELDGFIKTLEAANV</sequence>
<accession>A0A9R1UA74</accession>
<organism evidence="2 3">
    <name type="scientific">Fopius arisanus</name>
    <dbReference type="NCBI Taxonomy" id="64838"/>
    <lineage>
        <taxon>Eukaryota</taxon>
        <taxon>Metazoa</taxon>
        <taxon>Ecdysozoa</taxon>
        <taxon>Arthropoda</taxon>
        <taxon>Hexapoda</taxon>
        <taxon>Insecta</taxon>
        <taxon>Pterygota</taxon>
        <taxon>Neoptera</taxon>
        <taxon>Endopterygota</taxon>
        <taxon>Hymenoptera</taxon>
        <taxon>Apocrita</taxon>
        <taxon>Ichneumonoidea</taxon>
        <taxon>Braconidae</taxon>
        <taxon>Opiinae</taxon>
        <taxon>Fopius</taxon>
    </lineage>
</organism>
<protein>
    <submittedName>
        <fullName evidence="3">COMM domain-containing protein 8-like</fullName>
    </submittedName>
</protein>
<dbReference type="InterPro" id="IPR055184">
    <property type="entry name" value="COMMD8_HN"/>
</dbReference>
<dbReference type="KEGG" id="fas:105273758"/>
<proteinExistence type="predicted"/>
<evidence type="ECO:0000313" key="3">
    <source>
        <dbReference type="RefSeq" id="XP_011314666.1"/>
    </source>
</evidence>